<evidence type="ECO:0000256" key="1">
    <source>
        <dbReference type="ARBA" id="ARBA00001096"/>
    </source>
</evidence>
<evidence type="ECO:0000256" key="4">
    <source>
        <dbReference type="ARBA" id="ARBA00023235"/>
    </source>
</evidence>
<comment type="caution">
    <text evidence="5">The sequence shown here is derived from an EMBL/GenBank/DDBJ whole genome shotgun (WGS) entry which is preliminary data.</text>
</comment>
<dbReference type="InterPro" id="IPR011013">
    <property type="entry name" value="Gal_mutarotase_sf_dom"/>
</dbReference>
<comment type="similarity">
    <text evidence="2">Belongs to the glucose-6-phosphate 1-epimerase family.</text>
</comment>
<keyword evidence="4" id="KW-0413">Isomerase</keyword>
<dbReference type="GO" id="GO:0047938">
    <property type="term" value="F:glucose-6-phosphate 1-epimerase activity"/>
    <property type="evidence" value="ECO:0007669"/>
    <property type="project" value="UniProtKB-EC"/>
</dbReference>
<dbReference type="EMBL" id="JABMIG020000272">
    <property type="protein sequence ID" value="KAL3782918.1"/>
    <property type="molecule type" value="Genomic_DNA"/>
</dbReference>
<evidence type="ECO:0000256" key="3">
    <source>
        <dbReference type="ARBA" id="ARBA00012083"/>
    </source>
</evidence>
<comment type="catalytic activity">
    <reaction evidence="1">
        <text>alpha-D-glucose 6-phosphate = beta-D-glucose 6-phosphate</text>
        <dbReference type="Rhea" id="RHEA:16249"/>
        <dbReference type="ChEBI" id="CHEBI:58225"/>
        <dbReference type="ChEBI" id="CHEBI:58247"/>
        <dbReference type="EC" id="5.1.3.15"/>
    </reaction>
</comment>
<keyword evidence="6" id="KW-1185">Reference proteome</keyword>
<dbReference type="AlphaFoldDB" id="A0ABD3P518"/>
<evidence type="ECO:0000313" key="5">
    <source>
        <dbReference type="EMBL" id="KAL3782918.1"/>
    </source>
</evidence>
<accession>A0ABD3P518</accession>
<protein>
    <recommendedName>
        <fullName evidence="3">glucose-6-phosphate 1-epimerase</fullName>
        <ecNumber evidence="3">5.1.3.15</ecNumber>
    </recommendedName>
</protein>
<dbReference type="InterPro" id="IPR014718">
    <property type="entry name" value="GH-type_carb-bd"/>
</dbReference>
<reference evidence="5 6" key="1">
    <citation type="journal article" date="2020" name="G3 (Bethesda)">
        <title>Improved Reference Genome for Cyclotella cryptica CCMP332, a Model for Cell Wall Morphogenesis, Salinity Adaptation, and Lipid Production in Diatoms (Bacillariophyta).</title>
        <authorList>
            <person name="Roberts W.R."/>
            <person name="Downey K.M."/>
            <person name="Ruck E.C."/>
            <person name="Traller J.C."/>
            <person name="Alverson A.J."/>
        </authorList>
    </citation>
    <scope>NUCLEOTIDE SEQUENCE [LARGE SCALE GENOMIC DNA]</scope>
    <source>
        <strain evidence="5 6">CCMP332</strain>
    </source>
</reference>
<dbReference type="Gene3D" id="2.70.98.10">
    <property type="match status" value="1"/>
</dbReference>
<dbReference type="InterPro" id="IPR025532">
    <property type="entry name" value="G6P_1-epimerase"/>
</dbReference>
<dbReference type="EC" id="5.1.3.15" evidence="3"/>
<dbReference type="CDD" id="cd09020">
    <property type="entry name" value="D-hex-6-P-epi_like"/>
    <property type="match status" value="1"/>
</dbReference>
<gene>
    <name evidence="5" type="ORF">HJC23_004897</name>
</gene>
<dbReference type="SUPFAM" id="SSF74650">
    <property type="entry name" value="Galactose mutarotase-like"/>
    <property type="match status" value="1"/>
</dbReference>
<dbReference type="PANTHER" id="PTHR11122">
    <property type="entry name" value="APOSPORY-ASSOCIATED PROTEIN C-RELATED"/>
    <property type="match status" value="1"/>
</dbReference>
<name>A0ABD3P518_9STRA</name>
<dbReference type="Pfam" id="PF01263">
    <property type="entry name" value="Aldose_epim"/>
    <property type="match status" value="1"/>
</dbReference>
<evidence type="ECO:0000256" key="2">
    <source>
        <dbReference type="ARBA" id="ARBA00005866"/>
    </source>
</evidence>
<organism evidence="5 6">
    <name type="scientific">Cyclotella cryptica</name>
    <dbReference type="NCBI Taxonomy" id="29204"/>
    <lineage>
        <taxon>Eukaryota</taxon>
        <taxon>Sar</taxon>
        <taxon>Stramenopiles</taxon>
        <taxon>Ochrophyta</taxon>
        <taxon>Bacillariophyta</taxon>
        <taxon>Coscinodiscophyceae</taxon>
        <taxon>Thalassiosirophycidae</taxon>
        <taxon>Stephanodiscales</taxon>
        <taxon>Stephanodiscaceae</taxon>
        <taxon>Cyclotella</taxon>
    </lineage>
</organism>
<proteinExistence type="inferred from homology"/>
<dbReference type="PANTHER" id="PTHR11122:SF39">
    <property type="entry name" value="GLUCOSE-6-PHOSPHATE 1-EPIMERASE"/>
    <property type="match status" value="1"/>
</dbReference>
<evidence type="ECO:0000313" key="6">
    <source>
        <dbReference type="Proteomes" id="UP001516023"/>
    </source>
</evidence>
<dbReference type="Proteomes" id="UP001516023">
    <property type="component" value="Unassembled WGS sequence"/>
</dbReference>
<sequence length="378" mass="40871">MNPSHCFCRSTADPPAVIRTSSFLFLFSTFSVRLKSSPTMKLTLSILAAAIASANAFTVSPSAPTVAFGRSSVVLEASQNRRKIASRSKWAEARGFGATATAEPASPAGLMTNDSGLEYVRLVNSAGDTSDVYLYGGCVTSYIKGGQEYIAVRPDAKMDGSKPISGGLSHCWPQFGPGAIQQHGFARNVNWTVKSMTDTSVELEMAPSDYTKEMWDKEFLCTFSVALEEDKLSTKMFVENKGEESFDFQAALHSYFTVSAIENLSIAGSFAGKEFLNKMVGDGGEMQTEERDVITISEEYDRVYKGVNDPVLKDAGTGKSLTVQNTAGWEDTVLWNPYGNEGMGYNNFVCVESVKFDPVTLEAGASWTGDMALVPGDL</sequence>
<dbReference type="InterPro" id="IPR008183">
    <property type="entry name" value="Aldose_1/G6P_1-epimerase"/>
</dbReference>